<evidence type="ECO:0000313" key="1">
    <source>
        <dbReference type="EMBL" id="VUS55015.1"/>
    </source>
</evidence>
<evidence type="ECO:0000313" key="2">
    <source>
        <dbReference type="Proteomes" id="UP000317374"/>
    </source>
</evidence>
<reference evidence="1 2" key="1">
    <citation type="submission" date="2019-07" db="EMBL/GenBank/DDBJ databases">
        <authorList>
            <person name="Brisse S."/>
            <person name="Rodrigues C."/>
            <person name="Thorpe H."/>
        </authorList>
    </citation>
    <scope>NUCLEOTIDE SEQUENCE [LARGE SCALE GENOMIC DNA]</scope>
    <source>
        <strain evidence="1">SB6422</strain>
    </source>
</reference>
<accession>A0A564JDL4</accession>
<dbReference type="EMBL" id="CABGGW010000014">
    <property type="protein sequence ID" value="VUS55015.1"/>
    <property type="molecule type" value="Genomic_DNA"/>
</dbReference>
<protein>
    <submittedName>
        <fullName evidence="1">Uncharacterized protein</fullName>
    </submittedName>
</protein>
<name>A0A564JDL4_9ENTR</name>
<dbReference type="AlphaFoldDB" id="A0A564JDL4"/>
<organism evidence="1 2">
    <name type="scientific">Klebsiella huaxiensis</name>
    <dbReference type="NCBI Taxonomy" id="2153354"/>
    <lineage>
        <taxon>Bacteria</taxon>
        <taxon>Pseudomonadati</taxon>
        <taxon>Pseudomonadota</taxon>
        <taxon>Gammaproteobacteria</taxon>
        <taxon>Enterobacterales</taxon>
        <taxon>Enterobacteriaceae</taxon>
        <taxon>Klebsiella/Raoultella group</taxon>
        <taxon>Klebsiella</taxon>
    </lineage>
</organism>
<sequence>MCVNGKTRRRVTIFLCVNVSDRGQVSGHGLPIQSRLNHIMESGRYCWPKGSVTDKSSKLICFVLFSKQYVFIFLFM</sequence>
<proteinExistence type="predicted"/>
<gene>
    <name evidence="1" type="ORF">SB6422_05443</name>
</gene>
<dbReference type="Proteomes" id="UP000317374">
    <property type="component" value="Unassembled WGS sequence"/>
</dbReference>